<comment type="similarity">
    <text evidence="1">Belongs to the beta type-B retroviral polymerase family. HERV class-II K(HML-2) pol subfamily.</text>
</comment>
<dbReference type="PANTHER" id="PTHR41694:SF4">
    <property type="entry name" value="ENDOGENOUS RETROVIRUS GROUP K MEMBER 10 POL PROTEIN-RELATED"/>
    <property type="match status" value="1"/>
</dbReference>
<evidence type="ECO:0000256" key="13">
    <source>
        <dbReference type="PROSITE-ProRule" id="PRU00450"/>
    </source>
</evidence>
<feature type="domain" description="RNase H type-1" evidence="18">
    <location>
        <begin position="377"/>
        <end position="514"/>
    </location>
</feature>
<keyword evidence="13" id="KW-0863">Zinc-finger</keyword>
<keyword evidence="12" id="KW-0511">Multifunctional enzyme</keyword>
<dbReference type="GO" id="GO:0003964">
    <property type="term" value="F:RNA-directed DNA polymerase activity"/>
    <property type="evidence" value="ECO:0007669"/>
    <property type="project" value="UniProtKB-KW"/>
</dbReference>
<dbReference type="Proteomes" id="UP000694410">
    <property type="component" value="Unplaced"/>
</dbReference>
<dbReference type="Gene3D" id="1.10.10.200">
    <property type="match status" value="1"/>
</dbReference>
<evidence type="ECO:0000313" key="22">
    <source>
        <dbReference type="Proteomes" id="UP000694410"/>
    </source>
</evidence>
<evidence type="ECO:0000256" key="5">
    <source>
        <dbReference type="ARBA" id="ARBA00022723"/>
    </source>
</evidence>
<dbReference type="InterPro" id="IPR017856">
    <property type="entry name" value="Integrase-like_N"/>
</dbReference>
<keyword evidence="5" id="KW-0479">Metal-binding</keyword>
<accession>A0A8C0UHM9</accession>
<evidence type="ECO:0000256" key="15">
    <source>
        <dbReference type="SAM" id="MobiDB-lite"/>
    </source>
</evidence>
<keyword evidence="11" id="KW-0238">DNA-binding</keyword>
<dbReference type="AlphaFoldDB" id="A0A8C0UHM9"/>
<dbReference type="InterPro" id="IPR003308">
    <property type="entry name" value="Integrase_Zn-bd_dom_N"/>
</dbReference>
<keyword evidence="10" id="KW-0695">RNA-directed DNA polymerase</keyword>
<evidence type="ECO:0000256" key="12">
    <source>
        <dbReference type="ARBA" id="ARBA00023268"/>
    </source>
</evidence>
<feature type="domain" description="Integrase catalytic" evidence="19">
    <location>
        <begin position="569"/>
        <end position="732"/>
    </location>
</feature>
<dbReference type="SUPFAM" id="SSF50122">
    <property type="entry name" value="DNA-binding domain of retroviral integrase"/>
    <property type="match status" value="1"/>
</dbReference>
<evidence type="ECO:0000256" key="4">
    <source>
        <dbReference type="ARBA" id="ARBA00022722"/>
    </source>
</evidence>
<dbReference type="SUPFAM" id="SSF46919">
    <property type="entry name" value="N-terminal Zn binding domain of HIV integrase"/>
    <property type="match status" value="1"/>
</dbReference>
<evidence type="ECO:0000256" key="11">
    <source>
        <dbReference type="ARBA" id="ARBA00023125"/>
    </source>
</evidence>
<dbReference type="InterPro" id="IPR001037">
    <property type="entry name" value="Integrase_C_retrovir"/>
</dbReference>
<dbReference type="GO" id="GO:0004523">
    <property type="term" value="F:RNA-DNA hybrid ribonuclease activity"/>
    <property type="evidence" value="ECO:0007669"/>
    <property type="project" value="InterPro"/>
</dbReference>
<dbReference type="InterPro" id="IPR012337">
    <property type="entry name" value="RNaseH-like_sf"/>
</dbReference>
<evidence type="ECO:0000256" key="2">
    <source>
        <dbReference type="ARBA" id="ARBA00022679"/>
    </source>
</evidence>
<dbReference type="Pfam" id="PF06817">
    <property type="entry name" value="RVT_thumb"/>
    <property type="match status" value="1"/>
</dbReference>
<sequence>MGPLQPGMPTPTMLPRNWNLAIIDIKDCFFQIPLHPDDAPRFAFSVPTLNREAPMRRFHWRGLPQGMKNSPTICQWYVSSLLSPVHKEMGEVIIHHYMDDVLVCAPHDDLLTRSLDRVVKVLTSAGFQLQEDKVQRMPPWKYLGLRIAERTVVPQKLAINSNPKTLADLHSLCGTLNWVRPWLGLSTEDLAPLFTLLKGEKELSSPRTLTPEARKTLEKVEDALVERQAHRYEPTLPFEFIILGRMPHLSGLIFQWDQGSKDPLLIIEWVFLSHQRSKSITRPQELMAQLIGRARARLREMAGCDFACVRVPVSLSRDKASPDRLTKEMFNQLLRENETLQIALDSFEGQVSVHAPAHKFFNSKFEPIPKEMRSRKPLKALTVFTDASGASHKSVVTWRDPETQQWEADIQYVEGSPQVAELDAVVRAFERFPEPFNLITDSAYVAGVVARAEHAALKEVSNPKLFELLSKLIYAVSHRKQPFFVMHVRSHTDLPGPVAEGNQVADSLAAPVSMAQLPDLFQQAKLSHQMFHQNVPGLVRQFHLRRDQARAIVATCPHCQTTAMPSLGSGVNPRGLGSCEVWQMDVTHIPEFGRLKFVHVSVDTFSGAVFASAHAGEKAEHVCKHLMQAFSVLGVPKELKTDNGPAYASRKLEEFLQSWGVTHKRGIPHSPTGQAIVERAHQSLKRVLKRQWDSMKGCAPQDRLSKALFTINFLNCSDSNPNPPVTQHFDSTSNYQLQHRPPVLVRDPETQKILGPFDLVTWGRGYACVSSPQGLRWIPQKWVKPYIPKHPSRPPDDQEDVVASVQAKSVTPGSNEEEENLEPPFPSIDFLISLYVQ</sequence>
<dbReference type="Ensembl" id="ENSCCET00000012051.1">
    <property type="protein sequence ID" value="ENSCCEP00000007514.1"/>
    <property type="gene ID" value="ENSCCEG00000007884.1"/>
</dbReference>
<evidence type="ECO:0000259" key="17">
    <source>
        <dbReference type="PROSITE" id="PS50878"/>
    </source>
</evidence>
<dbReference type="InterPro" id="IPR036397">
    <property type="entry name" value="RNaseH_sf"/>
</dbReference>
<reference evidence="21" key="1">
    <citation type="submission" date="2025-08" db="UniProtKB">
        <authorList>
            <consortium name="Ensembl"/>
        </authorList>
    </citation>
    <scope>IDENTIFICATION</scope>
</reference>
<dbReference type="InterPro" id="IPR001584">
    <property type="entry name" value="Integrase_cat-core"/>
</dbReference>
<dbReference type="Pfam" id="PF00665">
    <property type="entry name" value="rve"/>
    <property type="match status" value="1"/>
</dbReference>
<feature type="domain" description="Integrase-type" evidence="20">
    <location>
        <begin position="741"/>
        <end position="788"/>
    </location>
</feature>
<evidence type="ECO:0000313" key="21">
    <source>
        <dbReference type="Ensembl" id="ENSCCEP00000007514.1"/>
    </source>
</evidence>
<proteinExistence type="inferred from homology"/>
<evidence type="ECO:0000256" key="1">
    <source>
        <dbReference type="ARBA" id="ARBA00010879"/>
    </source>
</evidence>
<dbReference type="SUPFAM" id="SSF53098">
    <property type="entry name" value="Ribonuclease H-like"/>
    <property type="match status" value="2"/>
</dbReference>
<dbReference type="GO" id="GO:0015074">
    <property type="term" value="P:DNA integration"/>
    <property type="evidence" value="ECO:0007669"/>
    <property type="project" value="UniProtKB-KW"/>
</dbReference>
<dbReference type="PANTHER" id="PTHR41694">
    <property type="entry name" value="ENDOGENOUS RETROVIRUS GROUP K MEMBER POL PROTEIN"/>
    <property type="match status" value="1"/>
</dbReference>
<keyword evidence="4" id="KW-0540">Nuclease</keyword>
<dbReference type="PROSITE" id="PS50994">
    <property type="entry name" value="INTEGRASE"/>
    <property type="match status" value="1"/>
</dbReference>
<evidence type="ECO:0000256" key="3">
    <source>
        <dbReference type="ARBA" id="ARBA00022695"/>
    </source>
</evidence>
<evidence type="ECO:0000256" key="8">
    <source>
        <dbReference type="ARBA" id="ARBA00022833"/>
    </source>
</evidence>
<dbReference type="InterPro" id="IPR000477">
    <property type="entry name" value="RT_dom"/>
</dbReference>
<dbReference type="GO" id="GO:0008270">
    <property type="term" value="F:zinc ion binding"/>
    <property type="evidence" value="ECO:0007669"/>
    <property type="project" value="UniProtKB-KW"/>
</dbReference>
<evidence type="ECO:0000259" key="20">
    <source>
        <dbReference type="PROSITE" id="PS51027"/>
    </source>
</evidence>
<dbReference type="Pfam" id="PF00552">
    <property type="entry name" value="IN_DBD_C"/>
    <property type="match status" value="1"/>
</dbReference>
<evidence type="ECO:0000256" key="10">
    <source>
        <dbReference type="ARBA" id="ARBA00022918"/>
    </source>
</evidence>
<dbReference type="SUPFAM" id="SSF56672">
    <property type="entry name" value="DNA/RNA polymerases"/>
    <property type="match status" value="1"/>
</dbReference>
<evidence type="ECO:0000256" key="14">
    <source>
        <dbReference type="PROSITE-ProRule" id="PRU00506"/>
    </source>
</evidence>
<keyword evidence="22" id="KW-1185">Reference proteome</keyword>
<organism evidence="21 22">
    <name type="scientific">Cyanistes caeruleus</name>
    <name type="common">Eurasian blue tit</name>
    <name type="synonym">Parus caeruleus</name>
    <dbReference type="NCBI Taxonomy" id="156563"/>
    <lineage>
        <taxon>Eukaryota</taxon>
        <taxon>Metazoa</taxon>
        <taxon>Chordata</taxon>
        <taxon>Craniata</taxon>
        <taxon>Vertebrata</taxon>
        <taxon>Euteleostomi</taxon>
        <taxon>Archelosauria</taxon>
        <taxon>Archosauria</taxon>
        <taxon>Dinosauria</taxon>
        <taxon>Saurischia</taxon>
        <taxon>Theropoda</taxon>
        <taxon>Coelurosauria</taxon>
        <taxon>Aves</taxon>
        <taxon>Neognathae</taxon>
        <taxon>Neoaves</taxon>
        <taxon>Telluraves</taxon>
        <taxon>Australaves</taxon>
        <taxon>Passeriformes</taxon>
        <taxon>Paridae</taxon>
        <taxon>Cyanistes</taxon>
    </lineage>
</organism>
<feature type="domain" description="Integrase-type" evidence="16">
    <location>
        <begin position="519"/>
        <end position="560"/>
    </location>
</feature>
<dbReference type="PROSITE" id="PS50876">
    <property type="entry name" value="ZF_INTEGRASE"/>
    <property type="match status" value="1"/>
</dbReference>
<evidence type="ECO:0000256" key="6">
    <source>
        <dbReference type="ARBA" id="ARBA00022759"/>
    </source>
</evidence>
<dbReference type="InterPro" id="IPR010661">
    <property type="entry name" value="RVT_thumb"/>
</dbReference>
<reference evidence="21" key="2">
    <citation type="submission" date="2025-09" db="UniProtKB">
        <authorList>
            <consortium name="Ensembl"/>
        </authorList>
    </citation>
    <scope>IDENTIFICATION</scope>
</reference>
<dbReference type="GO" id="GO:0035613">
    <property type="term" value="F:RNA stem-loop binding"/>
    <property type="evidence" value="ECO:0007669"/>
    <property type="project" value="TreeGrafter"/>
</dbReference>
<dbReference type="InterPro" id="IPR036862">
    <property type="entry name" value="Integrase_C_dom_sf_retrovir"/>
</dbReference>
<dbReference type="Pfam" id="PF02022">
    <property type="entry name" value="Integrase_Zn"/>
    <property type="match status" value="1"/>
</dbReference>
<dbReference type="PROSITE" id="PS50878">
    <property type="entry name" value="RT_POL"/>
    <property type="match status" value="1"/>
</dbReference>
<dbReference type="Gene3D" id="3.10.10.10">
    <property type="entry name" value="HIV Type 1 Reverse Transcriptase, subunit A, domain 1"/>
    <property type="match status" value="1"/>
</dbReference>
<dbReference type="InterPro" id="IPR043502">
    <property type="entry name" value="DNA/RNA_pol_sf"/>
</dbReference>
<keyword evidence="8" id="KW-0862">Zinc</keyword>
<feature type="DNA-binding region" description="Integrase-type" evidence="14">
    <location>
        <begin position="741"/>
        <end position="788"/>
    </location>
</feature>
<dbReference type="GO" id="GO:0003677">
    <property type="term" value="F:DNA binding"/>
    <property type="evidence" value="ECO:0007669"/>
    <property type="project" value="UniProtKB-KW"/>
</dbReference>
<evidence type="ECO:0000259" key="19">
    <source>
        <dbReference type="PROSITE" id="PS50994"/>
    </source>
</evidence>
<dbReference type="Gene3D" id="3.30.420.10">
    <property type="entry name" value="Ribonuclease H-like superfamily/Ribonuclease H"/>
    <property type="match status" value="2"/>
</dbReference>
<keyword evidence="7" id="KW-0378">Hydrolase</keyword>
<evidence type="ECO:0000259" key="18">
    <source>
        <dbReference type="PROSITE" id="PS50879"/>
    </source>
</evidence>
<keyword evidence="2" id="KW-0808">Transferase</keyword>
<dbReference type="PROSITE" id="PS51027">
    <property type="entry name" value="INTEGRASE_DBD"/>
    <property type="match status" value="1"/>
</dbReference>
<dbReference type="InterPro" id="IPR002156">
    <property type="entry name" value="RNaseH_domain"/>
</dbReference>
<dbReference type="PROSITE" id="PS50879">
    <property type="entry name" value="RNASE_H_1"/>
    <property type="match status" value="1"/>
</dbReference>
<dbReference type="InterPro" id="IPR043128">
    <property type="entry name" value="Rev_trsase/Diguanyl_cyclase"/>
</dbReference>
<feature type="domain" description="Reverse transcriptase" evidence="17">
    <location>
        <begin position="1"/>
        <end position="147"/>
    </location>
</feature>
<name>A0A8C0UHM9_CYACU</name>
<dbReference type="Pfam" id="PF00078">
    <property type="entry name" value="RVT_1"/>
    <property type="match status" value="1"/>
</dbReference>
<feature type="region of interest" description="Disordered" evidence="15">
    <location>
        <begin position="788"/>
        <end position="824"/>
    </location>
</feature>
<dbReference type="Gene3D" id="3.30.70.270">
    <property type="match status" value="2"/>
</dbReference>
<keyword evidence="6" id="KW-0255">Endonuclease</keyword>
<dbReference type="Gene3D" id="2.30.30.10">
    <property type="entry name" value="Integrase, C-terminal domain superfamily, retroviral"/>
    <property type="match status" value="1"/>
</dbReference>
<keyword evidence="3" id="KW-0548">Nucleotidyltransferase</keyword>
<evidence type="ECO:0000259" key="16">
    <source>
        <dbReference type="PROSITE" id="PS50876"/>
    </source>
</evidence>
<evidence type="ECO:0000256" key="9">
    <source>
        <dbReference type="ARBA" id="ARBA00022908"/>
    </source>
</evidence>
<evidence type="ECO:0000256" key="7">
    <source>
        <dbReference type="ARBA" id="ARBA00022801"/>
    </source>
</evidence>
<dbReference type="Pfam" id="PF00075">
    <property type="entry name" value="RNase_H"/>
    <property type="match status" value="1"/>
</dbReference>
<keyword evidence="9" id="KW-0229">DNA integration</keyword>
<protein>
    <submittedName>
        <fullName evidence="21">Uncharacterized protein</fullName>
    </submittedName>
</protein>